<comment type="subcellular location">
    <subcellularLocation>
        <location evidence="1">Host cell</location>
    </subcellularLocation>
    <subcellularLocation>
        <location evidence="2">Secreted</location>
    </subcellularLocation>
</comment>
<dbReference type="Pfam" id="PF20147">
    <property type="entry name" value="Crinkler"/>
    <property type="match status" value="1"/>
</dbReference>
<protein>
    <submittedName>
        <fullName evidence="5">Unnamed protein product</fullName>
    </submittedName>
</protein>
<reference evidence="5" key="1">
    <citation type="submission" date="2023-04" db="EMBL/GenBank/DDBJ databases">
        <title>Phytophthora lilii NBRC 32176.</title>
        <authorList>
            <person name="Ichikawa N."/>
            <person name="Sato H."/>
            <person name="Tonouchi N."/>
        </authorList>
    </citation>
    <scope>NUCLEOTIDE SEQUENCE</scope>
    <source>
        <strain evidence="5">NBRC 32176</strain>
    </source>
</reference>
<evidence type="ECO:0000256" key="3">
    <source>
        <dbReference type="ARBA" id="ARBA00022525"/>
    </source>
</evidence>
<gene>
    <name evidence="5" type="ORF">Plil01_000929600</name>
</gene>
<evidence type="ECO:0000313" key="5">
    <source>
        <dbReference type="EMBL" id="GMF23124.1"/>
    </source>
</evidence>
<dbReference type="InterPro" id="IPR045379">
    <property type="entry name" value="Crinkler_N"/>
</dbReference>
<evidence type="ECO:0000259" key="4">
    <source>
        <dbReference type="Pfam" id="PF20147"/>
    </source>
</evidence>
<name>A0A9W6TZN3_9STRA</name>
<dbReference type="GO" id="GO:0043657">
    <property type="term" value="C:host cell"/>
    <property type="evidence" value="ECO:0007669"/>
    <property type="project" value="UniProtKB-SubCell"/>
</dbReference>
<comment type="caution">
    <text evidence="5">The sequence shown here is derived from an EMBL/GenBank/DDBJ whole genome shotgun (WGS) entry which is preliminary data.</text>
</comment>
<organism evidence="5 6">
    <name type="scientific">Phytophthora lilii</name>
    <dbReference type="NCBI Taxonomy" id="2077276"/>
    <lineage>
        <taxon>Eukaryota</taxon>
        <taxon>Sar</taxon>
        <taxon>Stramenopiles</taxon>
        <taxon>Oomycota</taxon>
        <taxon>Peronosporomycetes</taxon>
        <taxon>Peronosporales</taxon>
        <taxon>Peronosporaceae</taxon>
        <taxon>Phytophthora</taxon>
    </lineage>
</organism>
<proteinExistence type="predicted"/>
<dbReference type="Proteomes" id="UP001165083">
    <property type="component" value="Unassembled WGS sequence"/>
</dbReference>
<accession>A0A9W6TZN3</accession>
<feature type="domain" description="Crinkler effector protein N-terminal" evidence="4">
    <location>
        <begin position="2"/>
        <end position="111"/>
    </location>
</feature>
<evidence type="ECO:0000256" key="1">
    <source>
        <dbReference type="ARBA" id="ARBA00004340"/>
    </source>
</evidence>
<evidence type="ECO:0000313" key="6">
    <source>
        <dbReference type="Proteomes" id="UP001165083"/>
    </source>
</evidence>
<dbReference type="AlphaFoldDB" id="A0A9W6TZN3"/>
<keyword evidence="3" id="KW-0964">Secreted</keyword>
<dbReference type="GO" id="GO:0005576">
    <property type="term" value="C:extracellular region"/>
    <property type="evidence" value="ECO:0007669"/>
    <property type="project" value="UniProtKB-SubCell"/>
</dbReference>
<dbReference type="EMBL" id="BSXW01000463">
    <property type="protein sequence ID" value="GMF23124.1"/>
    <property type="molecule type" value="Genomic_DNA"/>
</dbReference>
<evidence type="ECO:0000256" key="2">
    <source>
        <dbReference type="ARBA" id="ARBA00004613"/>
    </source>
</evidence>
<sequence length="147" mass="16290">MVELCCMLLGTSVMFRVRIAANLRGWDLQEVIKKLRNKRFGNIGDIEMFAAKGVNQDKWTSVPGPVVNKLAELEVVKSLSTVPGLNAERLWPATVLEDVFTSIGIRELHVILNVSSNEAQSATSNVLSNETQPARLECIRNLQKLVS</sequence>
<keyword evidence="6" id="KW-1185">Reference proteome</keyword>